<evidence type="ECO:0000256" key="7">
    <source>
        <dbReference type="ARBA" id="ARBA00022827"/>
    </source>
</evidence>
<comment type="pathway">
    <text evidence="2">Cofactor biosynthesis; NAD(+) biosynthesis; iminoaspartate from L-aspartate (oxidase route): step 1/1.</text>
</comment>
<dbReference type="InterPro" id="IPR037099">
    <property type="entry name" value="Fum_R/Succ_DH_flav-like_C_sf"/>
</dbReference>
<evidence type="ECO:0000256" key="1">
    <source>
        <dbReference type="ARBA" id="ARBA00001974"/>
    </source>
</evidence>
<evidence type="ECO:0000256" key="5">
    <source>
        <dbReference type="ARBA" id="ARBA00022630"/>
    </source>
</evidence>
<dbReference type="GO" id="GO:0008734">
    <property type="term" value="F:L-aspartate oxidase activity"/>
    <property type="evidence" value="ECO:0007669"/>
    <property type="project" value="UniProtKB-EC"/>
</dbReference>
<dbReference type="SUPFAM" id="SSF46977">
    <property type="entry name" value="Succinate dehydrogenase/fumarate reductase flavoprotein C-terminal domain"/>
    <property type="match status" value="1"/>
</dbReference>
<dbReference type="InterPro" id="IPR027477">
    <property type="entry name" value="Succ_DH/fumarate_Rdtase_cat_sf"/>
</dbReference>
<protein>
    <recommendedName>
        <fullName evidence="4">L-aspartate oxidase</fullName>
        <ecNumber evidence="4">1.4.3.16</ecNumber>
    </recommendedName>
</protein>
<evidence type="ECO:0000256" key="8">
    <source>
        <dbReference type="ARBA" id="ARBA00023002"/>
    </source>
</evidence>
<dbReference type="EMBL" id="CATKSH010000032">
    <property type="protein sequence ID" value="CAI9122080.1"/>
    <property type="molecule type" value="Genomic_DNA"/>
</dbReference>
<comment type="similarity">
    <text evidence="3">Belongs to the FAD-dependent oxidoreductase 2 family. NadB subfamily.</text>
</comment>
<dbReference type="SUPFAM" id="SSF56425">
    <property type="entry name" value="Succinate dehydrogenase/fumarate reductase flavoprotein, catalytic domain"/>
    <property type="match status" value="1"/>
</dbReference>
<dbReference type="GO" id="GO:0034628">
    <property type="term" value="P:'de novo' NAD+ biosynthetic process from L-aspartate"/>
    <property type="evidence" value="ECO:0007669"/>
    <property type="project" value="TreeGrafter"/>
</dbReference>
<accession>A0AA35UZ08</accession>
<dbReference type="Gene3D" id="1.20.58.100">
    <property type="entry name" value="Fumarate reductase/succinate dehydrogenase flavoprotein-like, C-terminal domain"/>
    <property type="match status" value="1"/>
</dbReference>
<dbReference type="InterPro" id="IPR036188">
    <property type="entry name" value="FAD/NAD-bd_sf"/>
</dbReference>
<dbReference type="RefSeq" id="WP_289842242.1">
    <property type="nucleotide sequence ID" value="NZ_CATKSH010000032.1"/>
</dbReference>
<evidence type="ECO:0000256" key="9">
    <source>
        <dbReference type="ARBA" id="ARBA00048305"/>
    </source>
</evidence>
<reference evidence="13" key="1">
    <citation type="submission" date="2023-03" db="EMBL/GenBank/DDBJ databases">
        <authorList>
            <person name="Cleenwerck I."/>
        </authorList>
    </citation>
    <scope>NUCLEOTIDE SEQUENCE</scope>
    <source>
        <strain evidence="13">LMG 32879</strain>
    </source>
</reference>
<comment type="caution">
    <text evidence="13">The sequence shown here is derived from an EMBL/GenBank/DDBJ whole genome shotgun (WGS) entry which is preliminary data.</text>
</comment>
<evidence type="ECO:0000256" key="10">
    <source>
        <dbReference type="SAM" id="MobiDB-lite"/>
    </source>
</evidence>
<feature type="region of interest" description="Disordered" evidence="10">
    <location>
        <begin position="404"/>
        <end position="426"/>
    </location>
</feature>
<keyword evidence="5" id="KW-0285">Flavoprotein</keyword>
<evidence type="ECO:0000256" key="4">
    <source>
        <dbReference type="ARBA" id="ARBA00012173"/>
    </source>
</evidence>
<comment type="cofactor">
    <cofactor evidence="1">
        <name>FAD</name>
        <dbReference type="ChEBI" id="CHEBI:57692"/>
    </cofactor>
</comment>
<name>A0AA35UZ08_9PROT</name>
<dbReference type="NCBIfam" id="NF005701">
    <property type="entry name" value="PRK07512.1"/>
    <property type="match status" value="1"/>
</dbReference>
<dbReference type="PANTHER" id="PTHR42716">
    <property type="entry name" value="L-ASPARTATE OXIDASE"/>
    <property type="match status" value="1"/>
</dbReference>
<keyword evidence="8 13" id="KW-0560">Oxidoreductase</keyword>
<proteinExistence type="inferred from homology"/>
<keyword evidence="14" id="KW-1185">Reference proteome</keyword>
<dbReference type="InterPro" id="IPR015939">
    <property type="entry name" value="Fum_Rdtase/Succ_DH_flav-like_C"/>
</dbReference>
<gene>
    <name evidence="13" type="ORF">LMG32879_002937</name>
</gene>
<dbReference type="Pfam" id="PF02910">
    <property type="entry name" value="Succ_DH_flav_C"/>
    <property type="match status" value="1"/>
</dbReference>
<evidence type="ECO:0000256" key="2">
    <source>
        <dbReference type="ARBA" id="ARBA00004950"/>
    </source>
</evidence>
<dbReference type="SUPFAM" id="SSF51905">
    <property type="entry name" value="FAD/NAD(P)-binding domain"/>
    <property type="match status" value="1"/>
</dbReference>
<evidence type="ECO:0000256" key="6">
    <source>
        <dbReference type="ARBA" id="ARBA00022642"/>
    </source>
</evidence>
<dbReference type="Pfam" id="PF00890">
    <property type="entry name" value="FAD_binding_2"/>
    <property type="match status" value="1"/>
</dbReference>
<organism evidence="13 14">
    <name type="scientific">Brytella acorum</name>
    <dbReference type="NCBI Taxonomy" id="2959299"/>
    <lineage>
        <taxon>Bacteria</taxon>
        <taxon>Pseudomonadati</taxon>
        <taxon>Pseudomonadota</taxon>
        <taxon>Alphaproteobacteria</taxon>
        <taxon>Acetobacterales</taxon>
        <taxon>Acetobacteraceae</taxon>
        <taxon>Brytella</taxon>
    </lineage>
</organism>
<evidence type="ECO:0000256" key="3">
    <source>
        <dbReference type="ARBA" id="ARBA00008562"/>
    </source>
</evidence>
<evidence type="ECO:0000259" key="12">
    <source>
        <dbReference type="Pfam" id="PF02910"/>
    </source>
</evidence>
<evidence type="ECO:0000313" key="14">
    <source>
        <dbReference type="Proteomes" id="UP001176960"/>
    </source>
</evidence>
<sequence length="514" mass="53200">MPSRLAGSTPAGLKLASPKLAGQPVIAGGGLAGLSVALHMDGPCIVLTPTPLGTDTASSLAQGGIAAALGPGDSPALHAADTLAAGAGLCDPDVVRAMTEAAPNAVQQLADWGVAFDRRTDGSFDLHLEAAHSHPRIAHGWGDRSGAAIMDALIRRIRETPRITVLEGASLEAVHAPEGRVEGVWIRHGGHDSYLPTGACVIASGGVGALYTEATSPRGNTGRGLAVAIRAGAALGDMEFVQFHPTALDTGRAGQRPLISEAVRGAGAVLIDETGARFTEELAPRDVVARAIAAHRRAGHRVFLDARLALGAKFAAHFPGITQVCRAEGIDPATMPIPVAPAVHYHMGGIAVDGHGRSTLAGLWACGEAACTGLHGANRLASNSLLEAFVTGRNVAGDIANHPLSTTHSPALSPPTLHQPPLHQHGDVGRLMSAEAGLLRDEAGLTRLLNALAPRVATDDHALIGALIAQAAWRRRESRGSHWRSDFPQTGLPQRFRQGPETMAALCRMSEEFV</sequence>
<feature type="domain" description="Fumarate reductase/succinate dehydrogenase flavoprotein-like C-terminal" evidence="12">
    <location>
        <begin position="463"/>
        <end position="489"/>
    </location>
</feature>
<dbReference type="Gene3D" id="3.90.700.10">
    <property type="entry name" value="Succinate dehydrogenase/fumarate reductase flavoprotein, catalytic domain"/>
    <property type="match status" value="1"/>
</dbReference>
<dbReference type="PANTHER" id="PTHR42716:SF2">
    <property type="entry name" value="L-ASPARTATE OXIDASE, CHLOROPLASTIC"/>
    <property type="match status" value="1"/>
</dbReference>
<dbReference type="InterPro" id="IPR003953">
    <property type="entry name" value="FAD-dep_OxRdtase_2_FAD-bd"/>
</dbReference>
<keyword evidence="7" id="KW-0274">FAD</keyword>
<dbReference type="InterPro" id="IPR005288">
    <property type="entry name" value="NadB"/>
</dbReference>
<feature type="compositionally biased region" description="Low complexity" evidence="10">
    <location>
        <begin position="414"/>
        <end position="423"/>
    </location>
</feature>
<comment type="catalytic activity">
    <reaction evidence="9">
        <text>L-aspartate + O2 = iminosuccinate + H2O2</text>
        <dbReference type="Rhea" id="RHEA:25876"/>
        <dbReference type="ChEBI" id="CHEBI:15379"/>
        <dbReference type="ChEBI" id="CHEBI:16240"/>
        <dbReference type="ChEBI" id="CHEBI:29991"/>
        <dbReference type="ChEBI" id="CHEBI:77875"/>
        <dbReference type="EC" id="1.4.3.16"/>
    </reaction>
    <physiologicalReaction direction="left-to-right" evidence="9">
        <dbReference type="Rhea" id="RHEA:25877"/>
    </physiologicalReaction>
</comment>
<keyword evidence="6" id="KW-0662">Pyridine nucleotide biosynthesis</keyword>
<feature type="domain" description="FAD-dependent oxidoreductase 2 FAD-binding" evidence="11">
    <location>
        <begin position="25"/>
        <end position="385"/>
    </location>
</feature>
<dbReference type="Proteomes" id="UP001176960">
    <property type="component" value="Unassembled WGS sequence"/>
</dbReference>
<dbReference type="EC" id="1.4.3.16" evidence="4"/>
<evidence type="ECO:0000313" key="13">
    <source>
        <dbReference type="EMBL" id="CAI9122080.1"/>
    </source>
</evidence>
<dbReference type="Gene3D" id="3.50.50.60">
    <property type="entry name" value="FAD/NAD(P)-binding domain"/>
    <property type="match status" value="1"/>
</dbReference>
<dbReference type="AlphaFoldDB" id="A0AA35UZ08"/>
<evidence type="ECO:0000259" key="11">
    <source>
        <dbReference type="Pfam" id="PF00890"/>
    </source>
</evidence>